<dbReference type="AlphaFoldDB" id="D2A130"/>
<evidence type="ECO:0000313" key="9">
    <source>
        <dbReference type="EMBL" id="EFA01591.1"/>
    </source>
</evidence>
<dbReference type="Gene3D" id="1.10.150.50">
    <property type="entry name" value="Transcription Factor, Ets-1"/>
    <property type="match status" value="1"/>
</dbReference>
<name>D2A130_TRICA</name>
<dbReference type="InterPro" id="IPR013761">
    <property type="entry name" value="SAM/pointed_sf"/>
</dbReference>
<reference evidence="9 10" key="2">
    <citation type="journal article" date="2010" name="Nucleic Acids Res.">
        <title>BeetleBase in 2010: revisions to provide comprehensive genomic information for Tribolium castaneum.</title>
        <authorList>
            <person name="Kim H.S."/>
            <person name="Murphy T."/>
            <person name="Xia J."/>
            <person name="Caragea D."/>
            <person name="Park Y."/>
            <person name="Beeman R.W."/>
            <person name="Lorenzen M.D."/>
            <person name="Butcher S."/>
            <person name="Manak J.R."/>
            <person name="Brown S.J."/>
        </authorList>
    </citation>
    <scope>GENOME REANNOTATION</scope>
    <source>
        <strain evidence="9 10">Georgia GA2</strain>
    </source>
</reference>
<dbReference type="FunFam" id="1.10.150.50:FF:000113">
    <property type="entry name" value="DNA-binding protein D-ETS-6"/>
    <property type="match status" value="1"/>
</dbReference>
<dbReference type="PANTHER" id="PTHR11849">
    <property type="entry name" value="ETS"/>
    <property type="match status" value="1"/>
</dbReference>
<comment type="subcellular location">
    <subcellularLocation>
        <location evidence="1 5">Nucleus</location>
    </subcellularLocation>
</comment>
<dbReference type="eggNOG" id="KOG3806">
    <property type="taxonomic scope" value="Eukaryota"/>
</dbReference>
<dbReference type="InterPro" id="IPR003118">
    <property type="entry name" value="Pointed_dom"/>
</dbReference>
<dbReference type="Pfam" id="PF02198">
    <property type="entry name" value="SAM_PNT"/>
    <property type="match status" value="1"/>
</dbReference>
<feature type="compositionally biased region" description="Acidic residues" evidence="6">
    <location>
        <begin position="75"/>
        <end position="85"/>
    </location>
</feature>
<dbReference type="SUPFAM" id="SSF47769">
    <property type="entry name" value="SAM/Pointed domain"/>
    <property type="match status" value="1"/>
</dbReference>
<reference evidence="9 10" key="1">
    <citation type="journal article" date="2008" name="Nature">
        <title>The genome of the model beetle and pest Tribolium castaneum.</title>
        <authorList>
            <consortium name="Tribolium Genome Sequencing Consortium"/>
            <person name="Richards S."/>
            <person name="Gibbs R.A."/>
            <person name="Weinstock G.M."/>
            <person name="Brown S.J."/>
            <person name="Denell R."/>
            <person name="Beeman R.W."/>
            <person name="Gibbs R."/>
            <person name="Beeman R.W."/>
            <person name="Brown S.J."/>
            <person name="Bucher G."/>
            <person name="Friedrich M."/>
            <person name="Grimmelikhuijzen C.J."/>
            <person name="Klingler M."/>
            <person name="Lorenzen M."/>
            <person name="Richards S."/>
            <person name="Roth S."/>
            <person name="Schroder R."/>
            <person name="Tautz D."/>
            <person name="Zdobnov E.M."/>
            <person name="Muzny D."/>
            <person name="Gibbs R.A."/>
            <person name="Weinstock G.M."/>
            <person name="Attaway T."/>
            <person name="Bell S."/>
            <person name="Buhay C.J."/>
            <person name="Chandrabose M.N."/>
            <person name="Chavez D."/>
            <person name="Clerk-Blankenburg K.P."/>
            <person name="Cree A."/>
            <person name="Dao M."/>
            <person name="Davis C."/>
            <person name="Chacko J."/>
            <person name="Dinh H."/>
            <person name="Dugan-Rocha S."/>
            <person name="Fowler G."/>
            <person name="Garner T.T."/>
            <person name="Garnes J."/>
            <person name="Gnirke A."/>
            <person name="Hawes A."/>
            <person name="Hernandez J."/>
            <person name="Hines S."/>
            <person name="Holder M."/>
            <person name="Hume J."/>
            <person name="Jhangiani S.N."/>
            <person name="Joshi V."/>
            <person name="Khan Z.M."/>
            <person name="Jackson L."/>
            <person name="Kovar C."/>
            <person name="Kowis A."/>
            <person name="Lee S."/>
            <person name="Lewis L.R."/>
            <person name="Margolis J."/>
            <person name="Morgan M."/>
            <person name="Nazareth L.V."/>
            <person name="Nguyen N."/>
            <person name="Okwuonu G."/>
            <person name="Parker D."/>
            <person name="Richards S."/>
            <person name="Ruiz S.J."/>
            <person name="Santibanez J."/>
            <person name="Savard J."/>
            <person name="Scherer S.E."/>
            <person name="Schneider B."/>
            <person name="Sodergren E."/>
            <person name="Tautz D."/>
            <person name="Vattahil S."/>
            <person name="Villasana D."/>
            <person name="White C.S."/>
            <person name="Wright R."/>
            <person name="Park Y."/>
            <person name="Beeman R.W."/>
            <person name="Lord J."/>
            <person name="Oppert B."/>
            <person name="Lorenzen M."/>
            <person name="Brown S."/>
            <person name="Wang L."/>
            <person name="Savard J."/>
            <person name="Tautz D."/>
            <person name="Richards S."/>
            <person name="Weinstock G."/>
            <person name="Gibbs R.A."/>
            <person name="Liu Y."/>
            <person name="Worley K."/>
            <person name="Weinstock G."/>
            <person name="Elsik C.G."/>
            <person name="Reese J.T."/>
            <person name="Elhaik E."/>
            <person name="Landan G."/>
            <person name="Graur D."/>
            <person name="Arensburger P."/>
            <person name="Atkinson P."/>
            <person name="Beeman R.W."/>
            <person name="Beidler J."/>
            <person name="Brown S.J."/>
            <person name="Demuth J.P."/>
            <person name="Drury D.W."/>
            <person name="Du Y.Z."/>
            <person name="Fujiwara H."/>
            <person name="Lorenzen M."/>
            <person name="Maselli V."/>
            <person name="Osanai M."/>
            <person name="Park Y."/>
            <person name="Robertson H.M."/>
            <person name="Tu Z."/>
            <person name="Wang J.J."/>
            <person name="Wang S."/>
            <person name="Richards S."/>
            <person name="Song H."/>
            <person name="Zhang L."/>
            <person name="Sodergren E."/>
            <person name="Werner D."/>
            <person name="Stanke M."/>
            <person name="Morgenstern B."/>
            <person name="Solovyev V."/>
            <person name="Kosarev P."/>
            <person name="Brown G."/>
            <person name="Chen H.C."/>
            <person name="Ermolaeva O."/>
            <person name="Hlavina W."/>
            <person name="Kapustin Y."/>
            <person name="Kiryutin B."/>
            <person name="Kitts P."/>
            <person name="Maglott D."/>
            <person name="Pruitt K."/>
            <person name="Sapojnikov V."/>
            <person name="Souvorov A."/>
            <person name="Mackey A.J."/>
            <person name="Waterhouse R.M."/>
            <person name="Wyder S."/>
            <person name="Zdobnov E.M."/>
            <person name="Zdobnov E.M."/>
            <person name="Wyder S."/>
            <person name="Kriventseva E.V."/>
            <person name="Kadowaki T."/>
            <person name="Bork P."/>
            <person name="Aranda M."/>
            <person name="Bao R."/>
            <person name="Beermann A."/>
            <person name="Berns N."/>
            <person name="Bolognesi R."/>
            <person name="Bonneton F."/>
            <person name="Bopp D."/>
            <person name="Brown S.J."/>
            <person name="Bucher G."/>
            <person name="Butts T."/>
            <person name="Chaumot A."/>
            <person name="Denell R.E."/>
            <person name="Ferrier D.E."/>
            <person name="Friedrich M."/>
            <person name="Gordon C.M."/>
            <person name="Jindra M."/>
            <person name="Klingler M."/>
            <person name="Lan Q."/>
            <person name="Lattorff H.M."/>
            <person name="Laudet V."/>
            <person name="von Levetsow C."/>
            <person name="Liu Z."/>
            <person name="Lutz R."/>
            <person name="Lynch J.A."/>
            <person name="da Fonseca R.N."/>
            <person name="Posnien N."/>
            <person name="Reuter R."/>
            <person name="Roth S."/>
            <person name="Savard J."/>
            <person name="Schinko J.B."/>
            <person name="Schmitt C."/>
            <person name="Schoppmeier M."/>
            <person name="Schroder R."/>
            <person name="Shippy T.D."/>
            <person name="Simonnet F."/>
            <person name="Marques-Souza H."/>
            <person name="Tautz D."/>
            <person name="Tomoyasu Y."/>
            <person name="Trauner J."/>
            <person name="Van der Zee M."/>
            <person name="Vervoort M."/>
            <person name="Wittkopp N."/>
            <person name="Wimmer E.A."/>
            <person name="Yang X."/>
            <person name="Jones A.K."/>
            <person name="Sattelle D.B."/>
            <person name="Ebert P.R."/>
            <person name="Nelson D."/>
            <person name="Scott J.G."/>
            <person name="Beeman R.W."/>
            <person name="Muthukrishnan S."/>
            <person name="Kramer K.J."/>
            <person name="Arakane Y."/>
            <person name="Beeman R.W."/>
            <person name="Zhu Q."/>
            <person name="Hogenkamp D."/>
            <person name="Dixit R."/>
            <person name="Oppert B."/>
            <person name="Jiang H."/>
            <person name="Zou Z."/>
            <person name="Marshall J."/>
            <person name="Elpidina E."/>
            <person name="Vinokurov K."/>
            <person name="Oppert C."/>
            <person name="Zou Z."/>
            <person name="Evans J."/>
            <person name="Lu Z."/>
            <person name="Zhao P."/>
            <person name="Sumathipala N."/>
            <person name="Altincicek B."/>
            <person name="Vilcinskas A."/>
            <person name="Williams M."/>
            <person name="Hultmark D."/>
            <person name="Hetru C."/>
            <person name="Jiang H."/>
            <person name="Grimmelikhuijzen C.J."/>
            <person name="Hauser F."/>
            <person name="Cazzamali G."/>
            <person name="Williamson M."/>
            <person name="Park Y."/>
            <person name="Li B."/>
            <person name="Tanaka Y."/>
            <person name="Predel R."/>
            <person name="Neupert S."/>
            <person name="Schachtner J."/>
            <person name="Verleyen P."/>
            <person name="Raible F."/>
            <person name="Bork P."/>
            <person name="Friedrich M."/>
            <person name="Walden K.K."/>
            <person name="Robertson H.M."/>
            <person name="Angeli S."/>
            <person name="Foret S."/>
            <person name="Bucher G."/>
            <person name="Schuetz S."/>
            <person name="Maleszka R."/>
            <person name="Wimmer E.A."/>
            <person name="Beeman R.W."/>
            <person name="Lorenzen M."/>
            <person name="Tomoyasu Y."/>
            <person name="Miller S.C."/>
            <person name="Grossmann D."/>
            <person name="Bucher G."/>
        </authorList>
    </citation>
    <scope>NUCLEOTIDE SEQUENCE [LARGE SCALE GENOMIC DNA]</scope>
    <source>
        <strain evidence="9 10">Georgia GA2</strain>
    </source>
</reference>
<sequence length="507" mass="55926">MISESGESTASRTVGFTSAGEDSLFHKLKTSELLKHLLKKSGDSQNDSVNKVAKVPPKISSGLESVLSGAKDSDDGIMDELGDSDGEVRNYRDNFQRLFSDESSQSNQNDGLSEEELPVIPDEGLSSETVDFILAEAEKNLHIQSPPSSQVSQDSDSYEFTELLPVSNLAFLPQPSTSKNDVSPGATFDPTAADDSLRRSTESINTSQKSAGNSDSDSDIDNEMVLVPSDPLEWTNTHIKSWLSWCSRKFSLNPKPDFEKFPTTGKELCELTRTDFETKAGCERTGTILAKHIAHLRHSVTGRSTSPLNVECKVFEDDDDDEKDPYQLLNAASSRLVAQGSGQIQLWQFLLELLGDSSNSACITWEGTNGEFKLTDPDEVARRWGERKSKPNMNYDKLSRALRYYYDKNIMSKVHGKRYAYKFDFHGLMAACQAQAQGQTDVSPGYHKYQPHQSELGAALYPTGHATAPKIPSILPPGAQHTQTGLFPPPSYWPYSPGSFDPRGPFN</sequence>
<dbReference type="EMBL" id="KQ971338">
    <property type="protein sequence ID" value="EFA01591.1"/>
    <property type="molecule type" value="Genomic_DNA"/>
</dbReference>
<dbReference type="Proteomes" id="UP000007266">
    <property type="component" value="Linkage group 4"/>
</dbReference>
<evidence type="ECO:0000259" key="8">
    <source>
        <dbReference type="PROSITE" id="PS51433"/>
    </source>
</evidence>
<feature type="compositionally biased region" description="Polar residues" evidence="6">
    <location>
        <begin position="202"/>
        <end position="215"/>
    </location>
</feature>
<dbReference type="KEGG" id="tca:663364"/>
<dbReference type="InParanoid" id="D2A130"/>
<dbReference type="GO" id="GO:0043565">
    <property type="term" value="F:sequence-specific DNA binding"/>
    <property type="evidence" value="ECO:0007669"/>
    <property type="project" value="InterPro"/>
</dbReference>
<protein>
    <submittedName>
        <fullName evidence="9">DNA-binding protein D-ETS-6-like Protein</fullName>
    </submittedName>
</protein>
<keyword evidence="3 5" id="KW-0238">DNA-binding</keyword>
<dbReference type="GO" id="GO:0006357">
    <property type="term" value="P:regulation of transcription by RNA polymerase II"/>
    <property type="evidence" value="ECO:0000318"/>
    <property type="project" value="GO_Central"/>
</dbReference>
<feature type="region of interest" description="Disordered" evidence="6">
    <location>
        <begin position="171"/>
        <end position="223"/>
    </location>
</feature>
<dbReference type="Pfam" id="PF00178">
    <property type="entry name" value="Ets"/>
    <property type="match status" value="1"/>
</dbReference>
<dbReference type="HOGENOM" id="CLU_537855_0_0_1"/>
<dbReference type="CDD" id="cd08203">
    <property type="entry name" value="SAM_PNT"/>
    <property type="match status" value="1"/>
</dbReference>
<dbReference type="InterPro" id="IPR036390">
    <property type="entry name" value="WH_DNA-bd_sf"/>
</dbReference>
<evidence type="ECO:0000256" key="1">
    <source>
        <dbReference type="ARBA" id="ARBA00004123"/>
    </source>
</evidence>
<dbReference type="PROSITE" id="PS00345">
    <property type="entry name" value="ETS_DOMAIN_1"/>
    <property type="match status" value="1"/>
</dbReference>
<evidence type="ECO:0000256" key="2">
    <source>
        <dbReference type="ARBA" id="ARBA00005562"/>
    </source>
</evidence>
<dbReference type="PROSITE" id="PS51433">
    <property type="entry name" value="PNT"/>
    <property type="match status" value="1"/>
</dbReference>
<feature type="domain" description="PNT" evidence="8">
    <location>
        <begin position="213"/>
        <end position="300"/>
    </location>
</feature>
<keyword evidence="10" id="KW-1185">Reference proteome</keyword>
<dbReference type="PROSITE" id="PS00346">
    <property type="entry name" value="ETS_DOMAIN_2"/>
    <property type="match status" value="1"/>
</dbReference>
<dbReference type="InterPro" id="IPR000418">
    <property type="entry name" value="Ets_dom"/>
</dbReference>
<dbReference type="InterPro" id="IPR046328">
    <property type="entry name" value="ETS_fam"/>
</dbReference>
<keyword evidence="4 5" id="KW-0539">Nucleus</keyword>
<dbReference type="PROSITE" id="PS50061">
    <property type="entry name" value="ETS_DOMAIN_3"/>
    <property type="match status" value="1"/>
</dbReference>
<dbReference type="InterPro" id="IPR036388">
    <property type="entry name" value="WH-like_DNA-bd_sf"/>
</dbReference>
<evidence type="ECO:0000256" key="5">
    <source>
        <dbReference type="RuleBase" id="RU004019"/>
    </source>
</evidence>
<dbReference type="SMART" id="SM00251">
    <property type="entry name" value="SAM_PNT"/>
    <property type="match status" value="1"/>
</dbReference>
<comment type="similarity">
    <text evidence="2 5">Belongs to the ETS family.</text>
</comment>
<dbReference type="PhylomeDB" id="D2A130"/>
<evidence type="ECO:0000259" key="7">
    <source>
        <dbReference type="PROSITE" id="PS50061"/>
    </source>
</evidence>
<dbReference type="Gene3D" id="1.10.10.10">
    <property type="entry name" value="Winged helix-like DNA-binding domain superfamily/Winged helix DNA-binding domain"/>
    <property type="match status" value="1"/>
</dbReference>
<proteinExistence type="inferred from homology"/>
<dbReference type="GO" id="GO:0005634">
    <property type="term" value="C:nucleus"/>
    <property type="evidence" value="ECO:0000318"/>
    <property type="project" value="GO_Central"/>
</dbReference>
<feature type="region of interest" description="Disordered" evidence="6">
    <location>
        <begin position="60"/>
        <end position="89"/>
    </location>
</feature>
<dbReference type="STRING" id="7070.D2A130"/>
<dbReference type="PANTHER" id="PTHR11849:SF304">
    <property type="entry name" value="DNA-BINDING PROTEIN D-ETS-3"/>
    <property type="match status" value="1"/>
</dbReference>
<evidence type="ECO:0000256" key="3">
    <source>
        <dbReference type="ARBA" id="ARBA00023125"/>
    </source>
</evidence>
<evidence type="ECO:0000313" key="10">
    <source>
        <dbReference type="Proteomes" id="UP000007266"/>
    </source>
</evidence>
<dbReference type="PRINTS" id="PR00454">
    <property type="entry name" value="ETSDOMAIN"/>
</dbReference>
<dbReference type="GO" id="GO:0000981">
    <property type="term" value="F:DNA-binding transcription factor activity, RNA polymerase II-specific"/>
    <property type="evidence" value="ECO:0000318"/>
    <property type="project" value="GO_Central"/>
</dbReference>
<organism evidence="9 10">
    <name type="scientific">Tribolium castaneum</name>
    <name type="common">Red flour beetle</name>
    <dbReference type="NCBI Taxonomy" id="7070"/>
    <lineage>
        <taxon>Eukaryota</taxon>
        <taxon>Metazoa</taxon>
        <taxon>Ecdysozoa</taxon>
        <taxon>Arthropoda</taxon>
        <taxon>Hexapoda</taxon>
        <taxon>Insecta</taxon>
        <taxon>Pterygota</taxon>
        <taxon>Neoptera</taxon>
        <taxon>Endopterygota</taxon>
        <taxon>Coleoptera</taxon>
        <taxon>Polyphaga</taxon>
        <taxon>Cucujiformia</taxon>
        <taxon>Tenebrionidae</taxon>
        <taxon>Tenebrionidae incertae sedis</taxon>
        <taxon>Tribolium</taxon>
    </lineage>
</organism>
<dbReference type="SUPFAM" id="SSF46785">
    <property type="entry name" value="Winged helix' DNA-binding domain"/>
    <property type="match status" value="1"/>
</dbReference>
<feature type="region of interest" description="Disordered" evidence="6">
    <location>
        <begin position="101"/>
        <end position="123"/>
    </location>
</feature>
<feature type="compositionally biased region" description="Polar residues" evidence="6">
    <location>
        <begin position="101"/>
        <end position="111"/>
    </location>
</feature>
<dbReference type="FunFam" id="1.10.10.10:FF:000039">
    <property type="entry name" value="Friend leukemia integration 1 transcription factor"/>
    <property type="match status" value="1"/>
</dbReference>
<feature type="domain" description="ETS" evidence="7">
    <location>
        <begin position="344"/>
        <end position="424"/>
    </location>
</feature>
<dbReference type="SMART" id="SM00413">
    <property type="entry name" value="ETS"/>
    <property type="match status" value="1"/>
</dbReference>
<dbReference type="GO" id="GO:0030154">
    <property type="term" value="P:cell differentiation"/>
    <property type="evidence" value="ECO:0000318"/>
    <property type="project" value="GO_Central"/>
</dbReference>
<gene>
    <name evidence="9" type="primary">AUGUSTUS-3.0.2_07154</name>
    <name evidence="9" type="ORF">TcasGA2_TC007154</name>
</gene>
<evidence type="ECO:0000256" key="6">
    <source>
        <dbReference type="SAM" id="MobiDB-lite"/>
    </source>
</evidence>
<accession>D2A130</accession>
<evidence type="ECO:0000256" key="4">
    <source>
        <dbReference type="ARBA" id="ARBA00023242"/>
    </source>
</evidence>
<dbReference type="OrthoDB" id="10067219at2759"/>